<dbReference type="Pfam" id="PF00440">
    <property type="entry name" value="TetR_N"/>
    <property type="match status" value="1"/>
</dbReference>
<proteinExistence type="predicted"/>
<feature type="DNA-binding region" description="H-T-H motif" evidence="2">
    <location>
        <begin position="40"/>
        <end position="59"/>
    </location>
</feature>
<feature type="domain" description="HTH tetR-type" evidence="3">
    <location>
        <begin position="17"/>
        <end position="77"/>
    </location>
</feature>
<dbReference type="InterPro" id="IPR009057">
    <property type="entry name" value="Homeodomain-like_sf"/>
</dbReference>
<dbReference type="InterPro" id="IPR050624">
    <property type="entry name" value="HTH-type_Tx_Regulator"/>
</dbReference>
<gene>
    <name evidence="4" type="ORF">GCM10010913_39600</name>
</gene>
<dbReference type="Gene3D" id="1.10.357.10">
    <property type="entry name" value="Tetracycline Repressor, domain 2"/>
    <property type="match status" value="1"/>
</dbReference>
<organism evidence="4 5">
    <name type="scientific">Paenibacillus aceti</name>
    <dbReference type="NCBI Taxonomy" id="1820010"/>
    <lineage>
        <taxon>Bacteria</taxon>
        <taxon>Bacillati</taxon>
        <taxon>Bacillota</taxon>
        <taxon>Bacilli</taxon>
        <taxon>Bacillales</taxon>
        <taxon>Paenibacillaceae</taxon>
        <taxon>Paenibacillus</taxon>
    </lineage>
</organism>
<evidence type="ECO:0000256" key="1">
    <source>
        <dbReference type="ARBA" id="ARBA00023125"/>
    </source>
</evidence>
<sequence>MNLGDDMARTVNLAVKEQNRRKILDAALSLFSIKGFFATKITEIAKEAGMSHAAVFTYFASKEEILNTVILEPLEEERERFRACLSYKGTTGEILKHIVREHVTSIMKRKDLIRVIMTVIGQPAYFEHQSAAVYDFSNRFVAEIAQLIEKGQASKEIMDGDAMVTSLAYYSYVNGLIFIEPFPIDRIEEYVNRGCRIIGILEG</sequence>
<dbReference type="InterPro" id="IPR001647">
    <property type="entry name" value="HTH_TetR"/>
</dbReference>
<dbReference type="InterPro" id="IPR036271">
    <property type="entry name" value="Tet_transcr_reg_TetR-rel_C_sf"/>
</dbReference>
<dbReference type="Proteomes" id="UP000608420">
    <property type="component" value="Unassembled WGS sequence"/>
</dbReference>
<keyword evidence="5" id="KW-1185">Reference proteome</keyword>
<dbReference type="EMBL" id="BMIW01000037">
    <property type="protein sequence ID" value="GGG13869.1"/>
    <property type="molecule type" value="Genomic_DNA"/>
</dbReference>
<protein>
    <submittedName>
        <fullName evidence="4">TetR family transcriptional regulator</fullName>
    </submittedName>
</protein>
<evidence type="ECO:0000259" key="3">
    <source>
        <dbReference type="PROSITE" id="PS50977"/>
    </source>
</evidence>
<dbReference type="SUPFAM" id="SSF48498">
    <property type="entry name" value="Tetracyclin repressor-like, C-terminal domain"/>
    <property type="match status" value="1"/>
</dbReference>
<accession>A0ABQ1W4Z7</accession>
<dbReference type="SUPFAM" id="SSF46689">
    <property type="entry name" value="Homeodomain-like"/>
    <property type="match status" value="1"/>
</dbReference>
<dbReference type="InterPro" id="IPR041490">
    <property type="entry name" value="KstR2_TetR_C"/>
</dbReference>
<name>A0ABQ1W4Z7_9BACL</name>
<evidence type="ECO:0000313" key="4">
    <source>
        <dbReference type="EMBL" id="GGG13869.1"/>
    </source>
</evidence>
<keyword evidence="1 2" id="KW-0238">DNA-binding</keyword>
<dbReference type="PANTHER" id="PTHR43479:SF11">
    <property type="entry name" value="ACREF_ENVCD OPERON REPRESSOR-RELATED"/>
    <property type="match status" value="1"/>
</dbReference>
<reference evidence="5" key="1">
    <citation type="journal article" date="2019" name="Int. J. Syst. Evol. Microbiol.">
        <title>The Global Catalogue of Microorganisms (GCM) 10K type strain sequencing project: providing services to taxonomists for standard genome sequencing and annotation.</title>
        <authorList>
            <consortium name="The Broad Institute Genomics Platform"/>
            <consortium name="The Broad Institute Genome Sequencing Center for Infectious Disease"/>
            <person name="Wu L."/>
            <person name="Ma J."/>
        </authorList>
    </citation>
    <scope>NUCLEOTIDE SEQUENCE [LARGE SCALE GENOMIC DNA]</scope>
    <source>
        <strain evidence="5">CGMCC 1.15420</strain>
    </source>
</reference>
<dbReference type="PRINTS" id="PR00455">
    <property type="entry name" value="HTHTETR"/>
</dbReference>
<dbReference type="Gene3D" id="1.10.10.60">
    <property type="entry name" value="Homeodomain-like"/>
    <property type="match status" value="1"/>
</dbReference>
<dbReference type="PROSITE" id="PS50977">
    <property type="entry name" value="HTH_TETR_2"/>
    <property type="match status" value="1"/>
</dbReference>
<dbReference type="Pfam" id="PF17932">
    <property type="entry name" value="TetR_C_24"/>
    <property type="match status" value="1"/>
</dbReference>
<evidence type="ECO:0000313" key="5">
    <source>
        <dbReference type="Proteomes" id="UP000608420"/>
    </source>
</evidence>
<dbReference type="PANTHER" id="PTHR43479">
    <property type="entry name" value="ACREF/ENVCD OPERON REPRESSOR-RELATED"/>
    <property type="match status" value="1"/>
</dbReference>
<evidence type="ECO:0000256" key="2">
    <source>
        <dbReference type="PROSITE-ProRule" id="PRU00335"/>
    </source>
</evidence>
<comment type="caution">
    <text evidence="4">The sequence shown here is derived from an EMBL/GenBank/DDBJ whole genome shotgun (WGS) entry which is preliminary data.</text>
</comment>